<dbReference type="SMART" id="SM00490">
    <property type="entry name" value="HELICc"/>
    <property type="match status" value="1"/>
</dbReference>
<dbReference type="GO" id="GO:0005829">
    <property type="term" value="C:cytosol"/>
    <property type="evidence" value="ECO:0007669"/>
    <property type="project" value="TreeGrafter"/>
</dbReference>
<organism evidence="4 5">
    <name type="scientific">Symbiodinium microadriaticum</name>
    <name type="common">Dinoflagellate</name>
    <name type="synonym">Zooxanthella microadriatica</name>
    <dbReference type="NCBI Taxonomy" id="2951"/>
    <lineage>
        <taxon>Eukaryota</taxon>
        <taxon>Sar</taxon>
        <taxon>Alveolata</taxon>
        <taxon>Dinophyceae</taxon>
        <taxon>Suessiales</taxon>
        <taxon>Symbiodiniaceae</taxon>
        <taxon>Symbiodinium</taxon>
    </lineage>
</organism>
<dbReference type="SMART" id="SM00487">
    <property type="entry name" value="DEXDc"/>
    <property type="match status" value="1"/>
</dbReference>
<dbReference type="InterPro" id="IPR006935">
    <property type="entry name" value="Helicase/UvrB_N"/>
</dbReference>
<evidence type="ECO:0000259" key="2">
    <source>
        <dbReference type="PROSITE" id="PS51192"/>
    </source>
</evidence>
<feature type="compositionally biased region" description="Low complexity" evidence="1">
    <location>
        <begin position="540"/>
        <end position="551"/>
    </location>
</feature>
<dbReference type="OrthoDB" id="413167at2759"/>
<reference evidence="4 5" key="1">
    <citation type="submission" date="2016-02" db="EMBL/GenBank/DDBJ databases">
        <title>Genome analysis of coral dinoflagellate symbionts highlights evolutionary adaptations to a symbiotic lifestyle.</title>
        <authorList>
            <person name="Aranda M."/>
            <person name="Li Y."/>
            <person name="Liew Y.J."/>
            <person name="Baumgarten S."/>
            <person name="Simakov O."/>
            <person name="Wilson M."/>
            <person name="Piel J."/>
            <person name="Ashoor H."/>
            <person name="Bougouffa S."/>
            <person name="Bajic V.B."/>
            <person name="Ryu T."/>
            <person name="Ravasi T."/>
            <person name="Bayer T."/>
            <person name="Micklem G."/>
            <person name="Kim H."/>
            <person name="Bhak J."/>
            <person name="Lajeunesse T.C."/>
            <person name="Voolstra C.R."/>
        </authorList>
    </citation>
    <scope>NUCLEOTIDE SEQUENCE [LARGE SCALE GENOMIC DNA]</scope>
    <source>
        <strain evidence="4 5">CCMP2467</strain>
    </source>
</reference>
<accession>A0A1Q9D9P3</accession>
<dbReference type="InterPro" id="IPR027417">
    <property type="entry name" value="P-loop_NTPase"/>
</dbReference>
<feature type="compositionally biased region" description="Polar residues" evidence="1">
    <location>
        <begin position="669"/>
        <end position="678"/>
    </location>
</feature>
<keyword evidence="5" id="KW-1185">Reference proteome</keyword>
<dbReference type="Gene3D" id="6.10.140.530">
    <property type="match status" value="1"/>
</dbReference>
<sequence length="1086" mass="120784">MGEKFCVERGILPRLPAAKLRRGLAAPVRTRRFYDWHNCNPIKDDARCSCELGREPPGIAKYRREAPQLRGRDVVFMDRLRGLAREALMWPFLEDEQRLLWAAVLEFDAVPTQELPPWFFERHNFTRVDLFSLDGQRAILCRAGNATGRDVKRFLRTAKCLFEAPCCTLWTLDSYTISADSQKWLHDYGGQRKIVTKMSLRQRAAASLKSGHTPTGSGHLPAPPLRPCQEACLEACAKGARVIEMACGTGKTRVIRELAAKQPGKVLVIVPSRVLLEQFAREMPGFCKVGTIYNDKIDMASRGFIAVADSVHLLRKLMFEAIFVDEAHHPLPSKLPDYNKLFKFSATHKENVDFRYSLGQAISQGVLCDYDLTVPVTTEGHPYICLANLLLSQSGRFRRVLAYCNSIAEAKRFQQVLETVGVAAWHINGHTSRKGRERVMNEFSGKLQKAVHVLVTVQVLGEGINIPNADTCMFVEPRSSYVSIIQVIGRVLRPHLAKPMAHVVLPAIVMPAAPATTGTAQRGLSDSRGATSRTEDGLVASAGPAGASHSAGCEDVQDIQVQKSPTLPARVMPREGDSGGSMESGPTVIDSSVPHSEHVLAPSEMQSGDGSFKLRRSESAKTNGARAQPEPGGIQEKGRTHNYGESLATSKLQGYESSRHIVSEANVQLGSQGGSNSRAKPEDHGSSAPAVIESQYRAVEIPDKSLAVDDSGLVHDSELSGPPRRSSGELTAVVASGSATRRSNAAFSRSVVPQADSASLSLGHASSQKRCRHEQLHGPQARQTPTARKLKVNGATGDMSMLWSGKADQLGRFLGAIARADSRFAADDARHLQSRFWVADCRLQHSMTQQLLHRSVLYRLALILQQHDPWDLRLREVEQFVLDHDRLPRGTAGELRETRLATWLQQTGVKIKKQLLPATRMQKLLNSSGRLVARVAKWRDPETPFEQCLKELRQFVRAHHRIPKHWAKDHDERVLARRLNTLVKHGHGDRERRLRLLEKESPIVATWAMSIRTRKLAISENLWMQGFQSLVEFVETHGRMPRSRRAEEKAVYVWLCRQRRLLDSLPAELRTALFDSHPAVASFLQS</sequence>
<keyword evidence="4" id="KW-0547">Nucleotide-binding</keyword>
<comment type="caution">
    <text evidence="4">The sequence shown here is derived from an EMBL/GenBank/DDBJ whole genome shotgun (WGS) entry which is preliminary data.</text>
</comment>
<evidence type="ECO:0000259" key="3">
    <source>
        <dbReference type="PROSITE" id="PS51194"/>
    </source>
</evidence>
<dbReference type="InterPro" id="IPR014001">
    <property type="entry name" value="Helicase_ATP-bd"/>
</dbReference>
<protein>
    <submittedName>
        <fullName evidence="4">Putative helicase</fullName>
    </submittedName>
</protein>
<dbReference type="GO" id="GO:0005524">
    <property type="term" value="F:ATP binding"/>
    <property type="evidence" value="ECO:0007669"/>
    <property type="project" value="InterPro"/>
</dbReference>
<gene>
    <name evidence="4" type="primary">Ken-052</name>
    <name evidence="4" type="ORF">AK812_SmicGene26329</name>
</gene>
<evidence type="ECO:0000256" key="1">
    <source>
        <dbReference type="SAM" id="MobiDB-lite"/>
    </source>
</evidence>
<feature type="region of interest" description="Disordered" evidence="1">
    <location>
        <begin position="669"/>
        <end position="688"/>
    </location>
</feature>
<evidence type="ECO:0000313" key="4">
    <source>
        <dbReference type="EMBL" id="OLP91922.1"/>
    </source>
</evidence>
<dbReference type="CDD" id="cd18785">
    <property type="entry name" value="SF2_C"/>
    <property type="match status" value="1"/>
</dbReference>
<dbReference type="AlphaFoldDB" id="A0A1Q9D9P3"/>
<keyword evidence="4" id="KW-0067">ATP-binding</keyword>
<dbReference type="EMBL" id="LSRX01000643">
    <property type="protein sequence ID" value="OLP91922.1"/>
    <property type="molecule type" value="Genomic_DNA"/>
</dbReference>
<dbReference type="GO" id="GO:0003677">
    <property type="term" value="F:DNA binding"/>
    <property type="evidence" value="ECO:0007669"/>
    <property type="project" value="InterPro"/>
</dbReference>
<feature type="domain" description="Helicase C-terminal" evidence="3">
    <location>
        <begin position="390"/>
        <end position="538"/>
    </location>
</feature>
<dbReference type="Gene3D" id="3.40.50.300">
    <property type="entry name" value="P-loop containing nucleotide triphosphate hydrolases"/>
    <property type="match status" value="2"/>
</dbReference>
<dbReference type="GO" id="GO:0004386">
    <property type="term" value="F:helicase activity"/>
    <property type="evidence" value="ECO:0007669"/>
    <property type="project" value="UniProtKB-KW"/>
</dbReference>
<dbReference type="Pfam" id="PF00271">
    <property type="entry name" value="Helicase_C"/>
    <property type="match status" value="1"/>
</dbReference>
<feature type="domain" description="Helicase ATP-binding" evidence="2">
    <location>
        <begin position="232"/>
        <end position="366"/>
    </location>
</feature>
<dbReference type="PROSITE" id="PS51194">
    <property type="entry name" value="HELICASE_CTER"/>
    <property type="match status" value="1"/>
</dbReference>
<dbReference type="PROSITE" id="PS51192">
    <property type="entry name" value="HELICASE_ATP_BIND_1"/>
    <property type="match status" value="1"/>
</dbReference>
<keyword evidence="4" id="KW-0347">Helicase</keyword>
<name>A0A1Q9D9P3_SYMMI</name>
<feature type="compositionally biased region" description="Polar residues" evidence="1">
    <location>
        <begin position="517"/>
        <end position="532"/>
    </location>
</feature>
<dbReference type="GO" id="GO:0016787">
    <property type="term" value="F:hydrolase activity"/>
    <property type="evidence" value="ECO:0007669"/>
    <property type="project" value="InterPro"/>
</dbReference>
<dbReference type="Proteomes" id="UP000186817">
    <property type="component" value="Unassembled WGS sequence"/>
</dbReference>
<evidence type="ECO:0000313" key="5">
    <source>
        <dbReference type="Proteomes" id="UP000186817"/>
    </source>
</evidence>
<proteinExistence type="predicted"/>
<dbReference type="PANTHER" id="PTHR47396">
    <property type="entry name" value="TYPE I RESTRICTION ENZYME ECOKI R PROTEIN"/>
    <property type="match status" value="1"/>
</dbReference>
<dbReference type="SUPFAM" id="SSF52540">
    <property type="entry name" value="P-loop containing nucleoside triphosphate hydrolases"/>
    <property type="match status" value="1"/>
</dbReference>
<dbReference type="InterPro" id="IPR050742">
    <property type="entry name" value="Helicase_Restrict-Modif_Enz"/>
</dbReference>
<feature type="region of interest" description="Disordered" evidence="1">
    <location>
        <begin position="517"/>
        <end position="640"/>
    </location>
</feature>
<keyword evidence="4" id="KW-0378">Hydrolase</keyword>
<dbReference type="PANTHER" id="PTHR47396:SF1">
    <property type="entry name" value="ATP-DEPENDENT HELICASE IRC3-RELATED"/>
    <property type="match status" value="1"/>
</dbReference>
<dbReference type="Pfam" id="PF04851">
    <property type="entry name" value="ResIII"/>
    <property type="match status" value="1"/>
</dbReference>
<dbReference type="InterPro" id="IPR001650">
    <property type="entry name" value="Helicase_C-like"/>
</dbReference>
<dbReference type="OMA" id="WHINGHT"/>